<keyword evidence="1" id="KW-0812">Transmembrane</keyword>
<feature type="transmembrane region" description="Helical" evidence="1">
    <location>
        <begin position="138"/>
        <end position="157"/>
    </location>
</feature>
<accession>A0A7C3F288</accession>
<keyword evidence="2" id="KW-0378">Hydrolase</keyword>
<evidence type="ECO:0000313" key="2">
    <source>
        <dbReference type="EMBL" id="HFK20748.1"/>
    </source>
</evidence>
<dbReference type="EMBL" id="DSTX01000010">
    <property type="protein sequence ID" value="HFK20748.1"/>
    <property type="molecule type" value="Genomic_DNA"/>
</dbReference>
<protein>
    <submittedName>
        <fullName evidence="2">Hydrolase</fullName>
    </submittedName>
</protein>
<organism evidence="2">
    <name type="scientific">Candidatus Methanomethylicus mesodigestus</name>
    <dbReference type="NCBI Taxonomy" id="1867258"/>
    <lineage>
        <taxon>Archaea</taxon>
        <taxon>Thermoproteota</taxon>
        <taxon>Methanosuratincolia</taxon>
        <taxon>Candidatus Methanomethylicales</taxon>
        <taxon>Candidatus Methanomethylicaceae</taxon>
        <taxon>Candidatus Methanomethylicus</taxon>
    </lineage>
</organism>
<keyword evidence="1" id="KW-1133">Transmembrane helix</keyword>
<keyword evidence="1" id="KW-0472">Membrane</keyword>
<dbReference type="AlphaFoldDB" id="A0A7C3F288"/>
<sequence length="167" mass="18134">MKMPFTPLHLGPALLIGILLLKVLDLPTFIVASLIVDLEPFFVIITGINYPLHGLLHTFLGGTALAFALMAAMVRFRGASSRVSEAFGIKQRSSVKMVAAASFLGVYTHLLLDAPLYSDMMPLYPMGLNPLFYPESSVLIYSLCAAAFVLGIFIYLAKLLHYGKPAA</sequence>
<gene>
    <name evidence="2" type="ORF">ENS19_05625</name>
</gene>
<feature type="transmembrane region" description="Helical" evidence="1">
    <location>
        <begin position="97"/>
        <end position="118"/>
    </location>
</feature>
<proteinExistence type="predicted"/>
<name>A0A7C3F288_9CREN</name>
<comment type="caution">
    <text evidence="2">The sequence shown here is derived from an EMBL/GenBank/DDBJ whole genome shotgun (WGS) entry which is preliminary data.</text>
</comment>
<evidence type="ECO:0000256" key="1">
    <source>
        <dbReference type="SAM" id="Phobius"/>
    </source>
</evidence>
<feature type="transmembrane region" description="Helical" evidence="1">
    <location>
        <begin position="55"/>
        <end position="76"/>
    </location>
</feature>
<feature type="transmembrane region" description="Helical" evidence="1">
    <location>
        <begin position="12"/>
        <end position="35"/>
    </location>
</feature>
<dbReference type="GO" id="GO:0016787">
    <property type="term" value="F:hydrolase activity"/>
    <property type="evidence" value="ECO:0007669"/>
    <property type="project" value="UniProtKB-KW"/>
</dbReference>
<reference evidence="2" key="1">
    <citation type="journal article" date="2020" name="mSystems">
        <title>Genome- and Community-Level Interaction Insights into Carbon Utilization and Element Cycling Functions of Hydrothermarchaeota in Hydrothermal Sediment.</title>
        <authorList>
            <person name="Zhou Z."/>
            <person name="Liu Y."/>
            <person name="Xu W."/>
            <person name="Pan J."/>
            <person name="Luo Z.H."/>
            <person name="Li M."/>
        </authorList>
    </citation>
    <scope>NUCLEOTIDE SEQUENCE [LARGE SCALE GENOMIC DNA]</scope>
    <source>
        <strain evidence="2">SpSt-468</strain>
    </source>
</reference>